<evidence type="ECO:0000313" key="5">
    <source>
        <dbReference type="Proteomes" id="UP000612055"/>
    </source>
</evidence>
<dbReference type="EMBL" id="JAEHOE010000052">
    <property type="protein sequence ID" value="KAG2491564.1"/>
    <property type="molecule type" value="Genomic_DNA"/>
</dbReference>
<dbReference type="PANTHER" id="PTHR12203:SF35">
    <property type="entry name" value="PROTEIN O-GLUCOSYLTRANSFERASE 1"/>
    <property type="match status" value="1"/>
</dbReference>
<gene>
    <name evidence="4" type="ORF">HYH03_010132</name>
</gene>
<organism evidence="4 5">
    <name type="scientific">Edaphochlamys debaryana</name>
    <dbReference type="NCBI Taxonomy" id="47281"/>
    <lineage>
        <taxon>Eukaryota</taxon>
        <taxon>Viridiplantae</taxon>
        <taxon>Chlorophyta</taxon>
        <taxon>core chlorophytes</taxon>
        <taxon>Chlorophyceae</taxon>
        <taxon>CS clade</taxon>
        <taxon>Chlamydomonadales</taxon>
        <taxon>Chlamydomonadales incertae sedis</taxon>
        <taxon>Edaphochlamys</taxon>
    </lineage>
</organism>
<dbReference type="InterPro" id="IPR051091">
    <property type="entry name" value="O-Glucosyltr/Glycosyltrsf_90"/>
</dbReference>
<keyword evidence="2" id="KW-0808">Transferase</keyword>
<feature type="domain" description="Glycosyl transferase CAP10" evidence="3">
    <location>
        <begin position="142"/>
        <end position="406"/>
    </location>
</feature>
<comment type="similarity">
    <text evidence="1">Belongs to the glycosyltransferase 90 family.</text>
</comment>
<name>A0A835XXD9_9CHLO</name>
<dbReference type="GO" id="GO:0016740">
    <property type="term" value="F:transferase activity"/>
    <property type="evidence" value="ECO:0007669"/>
    <property type="project" value="UniProtKB-KW"/>
</dbReference>
<dbReference type="PANTHER" id="PTHR12203">
    <property type="entry name" value="KDEL LYS-ASP-GLU-LEU CONTAINING - RELATED"/>
    <property type="match status" value="1"/>
</dbReference>
<evidence type="ECO:0000259" key="3">
    <source>
        <dbReference type="SMART" id="SM00672"/>
    </source>
</evidence>
<sequence>MAARAGPPPRGVRSLAAFRETYPGHNWAQQVQTLTEPDQLDPHVPEDDLSKLYEENLDIDLSLWRNRVERAGRPLDTGVLMEWAREVATVKGTIKLIMIKDGRLSFPLEGQTKDHLCPGHCDVVLLQLVKDLMEWMAEDPSGWPDVLFVANSADGGVCRHQSFEAWANGTRSKQGSGHFSCPVPVLSVIKEWGQAKDEDILVPLTPGKEGWALHSFPWEDKVDRAVWRGSHWCHSRHYAFANETCTRTYFALQMQESEEWRQYVDVGVLADEVVVDKRPRSIKRAEYMPITEAARFRYTLALDGITASNRLAKLLGLNSVVLKQASPWIEWYYRSLLPNIHYVPFWEHSRDDVLYVIDTLREQPEKNLKAMVTRTQELAYRFLRPEARRAYWKRALVDYRKLFGDDMDDIIRKQPNPRPR</sequence>
<evidence type="ECO:0000313" key="4">
    <source>
        <dbReference type="EMBL" id="KAG2491564.1"/>
    </source>
</evidence>
<keyword evidence="5" id="KW-1185">Reference proteome</keyword>
<dbReference type="InterPro" id="IPR006598">
    <property type="entry name" value="CAP10"/>
</dbReference>
<dbReference type="Pfam" id="PF05686">
    <property type="entry name" value="Glyco_transf_90"/>
    <property type="match status" value="1"/>
</dbReference>
<dbReference type="OrthoDB" id="541052at2759"/>
<reference evidence="4" key="1">
    <citation type="journal article" date="2020" name="bioRxiv">
        <title>Comparative genomics of Chlamydomonas.</title>
        <authorList>
            <person name="Craig R.J."/>
            <person name="Hasan A.R."/>
            <person name="Ness R.W."/>
            <person name="Keightley P.D."/>
        </authorList>
    </citation>
    <scope>NUCLEOTIDE SEQUENCE</scope>
    <source>
        <strain evidence="4">CCAP 11/70</strain>
    </source>
</reference>
<comment type="caution">
    <text evidence="4">The sequence shown here is derived from an EMBL/GenBank/DDBJ whole genome shotgun (WGS) entry which is preliminary data.</text>
</comment>
<proteinExistence type="inferred from homology"/>
<dbReference type="SMART" id="SM00672">
    <property type="entry name" value="CAP10"/>
    <property type="match status" value="1"/>
</dbReference>
<protein>
    <recommendedName>
        <fullName evidence="3">Glycosyl transferase CAP10 domain-containing protein</fullName>
    </recommendedName>
</protein>
<dbReference type="AlphaFoldDB" id="A0A835XXD9"/>
<accession>A0A835XXD9</accession>
<dbReference type="Proteomes" id="UP000612055">
    <property type="component" value="Unassembled WGS sequence"/>
</dbReference>
<evidence type="ECO:0000256" key="2">
    <source>
        <dbReference type="ARBA" id="ARBA00022679"/>
    </source>
</evidence>
<evidence type="ECO:0000256" key="1">
    <source>
        <dbReference type="ARBA" id="ARBA00010118"/>
    </source>
</evidence>